<proteinExistence type="predicted"/>
<dbReference type="Proteomes" id="UP000199518">
    <property type="component" value="Unassembled WGS sequence"/>
</dbReference>
<organism evidence="2 3">
    <name type="scientific">Planctomicrobium piriforme</name>
    <dbReference type="NCBI Taxonomy" id="1576369"/>
    <lineage>
        <taxon>Bacteria</taxon>
        <taxon>Pseudomonadati</taxon>
        <taxon>Planctomycetota</taxon>
        <taxon>Planctomycetia</taxon>
        <taxon>Planctomycetales</taxon>
        <taxon>Planctomycetaceae</taxon>
        <taxon>Planctomicrobium</taxon>
    </lineage>
</organism>
<sequence length="108" mass="11820">MISQLAIYGVLWWLAFISLAFVAARLGGIGGILAGQVLIAIVVAGLDIQWIQAEMHRPDWDGEPDQDIVFVIGMLIRIVLVNTVLLPVSVCGFLSRKYVDGSERQLAK</sequence>
<accession>A0A1I3P606</accession>
<evidence type="ECO:0000313" key="2">
    <source>
        <dbReference type="EMBL" id="SFJ16988.1"/>
    </source>
</evidence>
<dbReference type="OrthoDB" id="292407at2"/>
<evidence type="ECO:0000256" key="1">
    <source>
        <dbReference type="SAM" id="Phobius"/>
    </source>
</evidence>
<evidence type="ECO:0000313" key="3">
    <source>
        <dbReference type="Proteomes" id="UP000199518"/>
    </source>
</evidence>
<protein>
    <submittedName>
        <fullName evidence="2">Uncharacterized protein</fullName>
    </submittedName>
</protein>
<reference evidence="3" key="1">
    <citation type="submission" date="2016-10" db="EMBL/GenBank/DDBJ databases">
        <authorList>
            <person name="Varghese N."/>
            <person name="Submissions S."/>
        </authorList>
    </citation>
    <scope>NUCLEOTIDE SEQUENCE [LARGE SCALE GENOMIC DNA]</scope>
    <source>
        <strain evidence="3">DSM 26348</strain>
    </source>
</reference>
<dbReference type="STRING" id="1576369.SAMN05421753_11649"/>
<keyword evidence="1" id="KW-1133">Transmembrane helix</keyword>
<dbReference type="AlphaFoldDB" id="A0A1I3P606"/>
<keyword evidence="3" id="KW-1185">Reference proteome</keyword>
<keyword evidence="1" id="KW-0812">Transmembrane</keyword>
<feature type="transmembrane region" description="Helical" evidence="1">
    <location>
        <begin position="31"/>
        <end position="51"/>
    </location>
</feature>
<gene>
    <name evidence="2" type="ORF">SAMN05421753_11649</name>
</gene>
<dbReference type="RefSeq" id="WP_139228587.1">
    <property type="nucleotide sequence ID" value="NZ_FOQD01000016.1"/>
</dbReference>
<feature type="transmembrane region" description="Helical" evidence="1">
    <location>
        <begin position="71"/>
        <end position="94"/>
    </location>
</feature>
<feature type="transmembrane region" description="Helical" evidence="1">
    <location>
        <begin position="6"/>
        <end position="24"/>
    </location>
</feature>
<keyword evidence="1" id="KW-0472">Membrane</keyword>
<dbReference type="EMBL" id="FOQD01000016">
    <property type="protein sequence ID" value="SFJ16988.1"/>
    <property type="molecule type" value="Genomic_DNA"/>
</dbReference>
<name>A0A1I3P606_9PLAN</name>